<dbReference type="EMBL" id="SZQA01000010">
    <property type="protein sequence ID" value="TKK88679.1"/>
    <property type="molecule type" value="Genomic_DNA"/>
</dbReference>
<evidence type="ECO:0000259" key="6">
    <source>
        <dbReference type="Pfam" id="PF07940"/>
    </source>
</evidence>
<evidence type="ECO:0000259" key="7">
    <source>
        <dbReference type="Pfam" id="PF16889"/>
    </source>
</evidence>
<evidence type="ECO:0000256" key="4">
    <source>
        <dbReference type="ARBA" id="ARBA00023239"/>
    </source>
</evidence>
<dbReference type="InterPro" id="IPR031680">
    <property type="entry name" value="Hepar_II_III_N"/>
</dbReference>
<keyword evidence="3" id="KW-0574">Periplasm</keyword>
<dbReference type="AlphaFoldDB" id="A0A4U3MJ23"/>
<evidence type="ECO:0000256" key="5">
    <source>
        <dbReference type="SAM" id="SignalP"/>
    </source>
</evidence>
<dbReference type="OrthoDB" id="4592556at2"/>
<dbReference type="Gene3D" id="1.50.10.100">
    <property type="entry name" value="Chondroitin AC/alginate lyase"/>
    <property type="match status" value="1"/>
</dbReference>
<evidence type="ECO:0000313" key="9">
    <source>
        <dbReference type="Proteomes" id="UP000308705"/>
    </source>
</evidence>
<comment type="subcellular location">
    <subcellularLocation>
        <location evidence="1">Periplasm</location>
    </subcellularLocation>
</comment>
<feature type="domain" description="Heparin-sulfate lyase N-terminal" evidence="7">
    <location>
        <begin position="66"/>
        <end position="286"/>
    </location>
</feature>
<dbReference type="PANTHER" id="PTHR39210">
    <property type="entry name" value="HEPARIN-SULFATE LYASE"/>
    <property type="match status" value="1"/>
</dbReference>
<feature type="signal peptide" evidence="5">
    <location>
        <begin position="1"/>
        <end position="32"/>
    </location>
</feature>
<evidence type="ECO:0000256" key="2">
    <source>
        <dbReference type="ARBA" id="ARBA00022729"/>
    </source>
</evidence>
<accession>A0A4U3MJ23</accession>
<protein>
    <submittedName>
        <fullName evidence="8">Uncharacterized protein</fullName>
    </submittedName>
</protein>
<name>A0A4U3MJ23_9ACTN</name>
<dbReference type="Pfam" id="PF16889">
    <property type="entry name" value="Hepar_II_III_N"/>
    <property type="match status" value="1"/>
</dbReference>
<proteinExistence type="predicted"/>
<organism evidence="8 9">
    <name type="scientific">Herbidospora galbida</name>
    <dbReference type="NCBI Taxonomy" id="2575442"/>
    <lineage>
        <taxon>Bacteria</taxon>
        <taxon>Bacillati</taxon>
        <taxon>Actinomycetota</taxon>
        <taxon>Actinomycetes</taxon>
        <taxon>Streptosporangiales</taxon>
        <taxon>Streptosporangiaceae</taxon>
        <taxon>Herbidospora</taxon>
    </lineage>
</organism>
<dbReference type="InterPro" id="IPR012480">
    <property type="entry name" value="Hepar_II_III_C"/>
</dbReference>
<gene>
    <name evidence="8" type="ORF">FDA94_13360</name>
</gene>
<evidence type="ECO:0000256" key="3">
    <source>
        <dbReference type="ARBA" id="ARBA00022764"/>
    </source>
</evidence>
<evidence type="ECO:0000313" key="8">
    <source>
        <dbReference type="EMBL" id="TKK88679.1"/>
    </source>
</evidence>
<feature type="chain" id="PRO_5020689618" evidence="5">
    <location>
        <begin position="33"/>
        <end position="560"/>
    </location>
</feature>
<reference evidence="8 9" key="1">
    <citation type="submission" date="2019-04" db="EMBL/GenBank/DDBJ databases">
        <title>Herbidospora sp. NEAU-GS14.nov., a novel actinomycete isolated from soil.</title>
        <authorList>
            <person name="Han L."/>
        </authorList>
    </citation>
    <scope>NUCLEOTIDE SEQUENCE [LARGE SCALE GENOMIC DNA]</scope>
    <source>
        <strain evidence="8 9">NEAU-GS14</strain>
    </source>
</reference>
<evidence type="ECO:0000256" key="1">
    <source>
        <dbReference type="ARBA" id="ARBA00004418"/>
    </source>
</evidence>
<dbReference type="PANTHER" id="PTHR39210:SF1">
    <property type="entry name" value="HEPARIN-SULFATE LYASE"/>
    <property type="match status" value="1"/>
</dbReference>
<keyword evidence="4" id="KW-0456">Lyase</keyword>
<dbReference type="GO" id="GO:0016829">
    <property type="term" value="F:lyase activity"/>
    <property type="evidence" value="ECO:0007669"/>
    <property type="project" value="UniProtKB-KW"/>
</dbReference>
<sequence length="560" mass="61381">MEGTGVTRRIQFGVFAVLVVLGSLIQAGPAHAVAKTPECQGEWLPSTPTSPEVMDGELGFLDLDPVKIGDRVNWRLDPYKNRSWVMVFQSLRWAGRLVADYETTGKASYLARGTAVIKDWIEKNPRHGRSTPKLAWAEHTVSLRTPVLVCLSKHVSAKWLTDSLNAHARFLTDNSNYKWGHNHGLDADIALLGVGCRMGNAAWKSKALSRMTTTTKMDVDSQGALLEQSPRYAIYFHDRLKVAMDRIRECGLKVPADLADRFDRMPEHISAATMPNGFLVPIGDGAADVQPAAYARPDSKVQIYKAGYVFGRSAWDSKEASYYSIRYGPGMKFHGHEDHLGVTYYAQGRPILTEAGFHSYEPSPYRNWTLSPEAHNVPIPQGRKLRPHTPSSLTKKTLAGDRQSYTLTDKAYGVSRTRAVLVNHDKKDVMAVLDTVASGKVGNLWHLDPRMSVVGNSGGRVVVKDNDWRASVVQFALPGCKPVKGQKIVAGRPKPFQGWISQTYMQKTAAPVIVSPSAKSLLTVVVPGTADGQVTCSGSTVIAHTPNGPVSFKISGKNLV</sequence>
<keyword evidence="2 5" id="KW-0732">Signal</keyword>
<comment type="caution">
    <text evidence="8">The sequence shown here is derived from an EMBL/GenBank/DDBJ whole genome shotgun (WGS) entry which is preliminary data.</text>
</comment>
<keyword evidence="9" id="KW-1185">Reference proteome</keyword>
<dbReference type="Gene3D" id="2.70.98.70">
    <property type="match status" value="1"/>
</dbReference>
<dbReference type="Proteomes" id="UP000308705">
    <property type="component" value="Unassembled WGS sequence"/>
</dbReference>
<dbReference type="InterPro" id="IPR008929">
    <property type="entry name" value="Chondroitin_lyas"/>
</dbReference>
<dbReference type="Pfam" id="PF07940">
    <property type="entry name" value="Hepar_II_III_C"/>
    <property type="match status" value="1"/>
</dbReference>
<dbReference type="SUPFAM" id="SSF48230">
    <property type="entry name" value="Chondroitin AC/alginate lyase"/>
    <property type="match status" value="1"/>
</dbReference>
<dbReference type="GO" id="GO:0042597">
    <property type="term" value="C:periplasmic space"/>
    <property type="evidence" value="ECO:0007669"/>
    <property type="project" value="UniProtKB-SubCell"/>
</dbReference>
<feature type="domain" description="Heparinase II/III-like C-terminal" evidence="6">
    <location>
        <begin position="324"/>
        <end position="476"/>
    </location>
</feature>